<dbReference type="AlphaFoldDB" id="A0AA42C1A7"/>
<reference evidence="1" key="1">
    <citation type="submission" date="2020-07" db="EMBL/GenBank/DDBJ databases">
        <authorList>
            <person name="Pettersson B.M.F."/>
            <person name="Behra P.R.K."/>
            <person name="Ramesh M."/>
            <person name="Das S."/>
            <person name="Dasgupta S."/>
            <person name="Kirsebom L.A."/>
        </authorList>
    </citation>
    <scope>NUCLEOTIDE SEQUENCE</scope>
    <source>
        <strain evidence="1">CCUG 55640</strain>
    </source>
</reference>
<proteinExistence type="predicted"/>
<name>A0AA42C1A7_9MYCO</name>
<dbReference type="Proteomes" id="UP001141650">
    <property type="component" value="Unassembled WGS sequence"/>
</dbReference>
<dbReference type="EMBL" id="JACKVH010000022">
    <property type="protein sequence ID" value="MCV7381578.1"/>
    <property type="molecule type" value="Genomic_DNA"/>
</dbReference>
<gene>
    <name evidence="1" type="ORF">H7K38_23395</name>
</gene>
<evidence type="ECO:0000313" key="2">
    <source>
        <dbReference type="Proteomes" id="UP001141650"/>
    </source>
</evidence>
<sequence>MAFGCTVNPNMLPYPPPSSQTVILPYFPSTIPFDRHDPVEVREPLLAVKLSKDNLPALADFAVRNGRSEVSVSQERSSLWVSGCHFWFGDWVVLEWVDDDGRYAIYRPPTKKEVKKYGLNVRLVETVSAPTAAPQSRVARP</sequence>
<reference evidence="1" key="2">
    <citation type="journal article" date="2022" name="BMC Genomics">
        <title>Comparative genome analysis of mycobacteria focusing on tRNA and non-coding RNA.</title>
        <authorList>
            <person name="Behra P.R.K."/>
            <person name="Pettersson B.M.F."/>
            <person name="Ramesh M."/>
            <person name="Das S."/>
            <person name="Dasgupta S."/>
            <person name="Kirsebom L.A."/>
        </authorList>
    </citation>
    <scope>NUCLEOTIDE SEQUENCE</scope>
    <source>
        <strain evidence="1">CCUG 55640</strain>
    </source>
</reference>
<accession>A0AA42C1A7</accession>
<evidence type="ECO:0000313" key="1">
    <source>
        <dbReference type="EMBL" id="MCV7381578.1"/>
    </source>
</evidence>
<dbReference type="RefSeq" id="WP_142276571.1">
    <property type="nucleotide sequence ID" value="NZ_JACKVH010000022.1"/>
</dbReference>
<organism evidence="1 2">
    <name type="scientific">Mycobacterium alsense</name>
    <dbReference type="NCBI Taxonomy" id="324058"/>
    <lineage>
        <taxon>Bacteria</taxon>
        <taxon>Bacillati</taxon>
        <taxon>Actinomycetota</taxon>
        <taxon>Actinomycetes</taxon>
        <taxon>Mycobacteriales</taxon>
        <taxon>Mycobacteriaceae</taxon>
        <taxon>Mycobacterium</taxon>
    </lineage>
</organism>
<comment type="caution">
    <text evidence="1">The sequence shown here is derived from an EMBL/GenBank/DDBJ whole genome shotgun (WGS) entry which is preliminary data.</text>
</comment>
<protein>
    <submittedName>
        <fullName evidence="1">Uncharacterized protein</fullName>
    </submittedName>
</protein>